<organism evidence="4 5">
    <name type="scientific">Desulfosporosinus metallidurans</name>
    <dbReference type="NCBI Taxonomy" id="1888891"/>
    <lineage>
        <taxon>Bacteria</taxon>
        <taxon>Bacillati</taxon>
        <taxon>Bacillota</taxon>
        <taxon>Clostridia</taxon>
        <taxon>Eubacteriales</taxon>
        <taxon>Desulfitobacteriaceae</taxon>
        <taxon>Desulfosporosinus</taxon>
    </lineage>
</organism>
<feature type="domain" description="Glycosyl transferase family 1" evidence="2">
    <location>
        <begin position="186"/>
        <end position="332"/>
    </location>
</feature>
<evidence type="ECO:0000256" key="1">
    <source>
        <dbReference type="ARBA" id="ARBA00022679"/>
    </source>
</evidence>
<dbReference type="CDD" id="cd03809">
    <property type="entry name" value="GT4_MtfB-like"/>
    <property type="match status" value="1"/>
</dbReference>
<dbReference type="Pfam" id="PF00534">
    <property type="entry name" value="Glycos_transf_1"/>
    <property type="match status" value="1"/>
</dbReference>
<dbReference type="PANTHER" id="PTHR46401:SF2">
    <property type="entry name" value="GLYCOSYLTRANSFERASE WBBK-RELATED"/>
    <property type="match status" value="1"/>
</dbReference>
<dbReference type="InterPro" id="IPR001296">
    <property type="entry name" value="Glyco_trans_1"/>
</dbReference>
<keyword evidence="5" id="KW-1185">Reference proteome</keyword>
<evidence type="ECO:0000313" key="5">
    <source>
        <dbReference type="Proteomes" id="UP000186102"/>
    </source>
</evidence>
<evidence type="ECO:0000259" key="2">
    <source>
        <dbReference type="Pfam" id="PF00534"/>
    </source>
</evidence>
<evidence type="ECO:0000313" key="4">
    <source>
        <dbReference type="EMBL" id="OLN32160.1"/>
    </source>
</evidence>
<dbReference type="OrthoDB" id="9797829at2"/>
<comment type="caution">
    <text evidence="4">The sequence shown here is derived from an EMBL/GenBank/DDBJ whole genome shotgun (WGS) entry which is preliminary data.</text>
</comment>
<dbReference type="Proteomes" id="UP000186102">
    <property type="component" value="Unassembled WGS sequence"/>
</dbReference>
<name>A0A1Q8QY45_9FIRM</name>
<dbReference type="Gene3D" id="3.40.50.2000">
    <property type="entry name" value="Glycogen Phosphorylase B"/>
    <property type="match status" value="2"/>
</dbReference>
<keyword evidence="1 4" id="KW-0808">Transferase</keyword>
<dbReference type="AlphaFoldDB" id="A0A1Q8QY45"/>
<protein>
    <submittedName>
        <fullName evidence="4">Glycosyltransferase</fullName>
    </submittedName>
</protein>
<accession>A0A1Q8QY45</accession>
<dbReference type="InterPro" id="IPR028098">
    <property type="entry name" value="Glyco_trans_4-like_N"/>
</dbReference>
<proteinExistence type="predicted"/>
<dbReference type="GO" id="GO:0009103">
    <property type="term" value="P:lipopolysaccharide biosynthetic process"/>
    <property type="evidence" value="ECO:0007669"/>
    <property type="project" value="TreeGrafter"/>
</dbReference>
<evidence type="ECO:0000259" key="3">
    <source>
        <dbReference type="Pfam" id="PF13439"/>
    </source>
</evidence>
<reference evidence="4 5" key="1">
    <citation type="submission" date="2016-09" db="EMBL/GenBank/DDBJ databases">
        <title>Complete genome of Desulfosporosinus sp. OL.</title>
        <authorList>
            <person name="Mardanov A."/>
            <person name="Beletsky A."/>
            <person name="Panova A."/>
            <person name="Karnachuk O."/>
            <person name="Ravin N."/>
        </authorList>
    </citation>
    <scope>NUCLEOTIDE SEQUENCE [LARGE SCALE GENOMIC DNA]</scope>
    <source>
        <strain evidence="4 5">OL</strain>
    </source>
</reference>
<feature type="domain" description="Glycosyltransferase subfamily 4-like N-terminal" evidence="3">
    <location>
        <begin position="40"/>
        <end position="160"/>
    </location>
</feature>
<dbReference type="GO" id="GO:0016757">
    <property type="term" value="F:glycosyltransferase activity"/>
    <property type="evidence" value="ECO:0007669"/>
    <property type="project" value="InterPro"/>
</dbReference>
<dbReference type="RefSeq" id="WP_075364682.1">
    <property type="nucleotide sequence ID" value="NZ_MLBF01000011.1"/>
</dbReference>
<dbReference type="SUPFAM" id="SSF53756">
    <property type="entry name" value="UDP-Glycosyltransferase/glycogen phosphorylase"/>
    <property type="match status" value="1"/>
</dbReference>
<dbReference type="STRING" id="1888891.DSOL_2033"/>
<dbReference type="FunFam" id="3.40.50.2000:FF:000119">
    <property type="entry name" value="Glycosyl transferase group 1"/>
    <property type="match status" value="1"/>
</dbReference>
<dbReference type="Pfam" id="PF13439">
    <property type="entry name" value="Glyco_transf_4"/>
    <property type="match status" value="1"/>
</dbReference>
<dbReference type="EMBL" id="MLBF01000011">
    <property type="protein sequence ID" value="OLN32160.1"/>
    <property type="molecule type" value="Genomic_DNA"/>
</dbReference>
<gene>
    <name evidence="4" type="ORF">DSOL_2033</name>
</gene>
<dbReference type="PANTHER" id="PTHR46401">
    <property type="entry name" value="GLYCOSYLTRANSFERASE WBBK-RELATED"/>
    <property type="match status" value="1"/>
</dbReference>
<sequence length="358" mass="40569">MKIAIDMRALPKSGIGNYSQALLKKLPIMFSGVETAAVSDEVTISRRKFHGYSTRLQRLWWEQVDLPRFLKDNKVDILHNPMNFGLPIRQVIKSVVTIHDVIPLVFKDIYLGTNVERTYYRLALQIALNRSARIITDSIFSRDEIVKYMSVPREKIKVIYLACGEEFVPVRDPILQRIPAQKFGLHRPFVLTIGGNEPRKNVDRLVKVFQHLSKNPGVDLAVIGGSWRGTKLSENIRGANNIFFLGPVDQQELVSLYSMAELFVFPSLYEGFGLPVLEAMACGTPVAASNTSSIPEVAGDAAMLFDPQDEEEMSKIVTGILESRETREELSLKGLERAKMFTWENTLMRTMEIYKEVM</sequence>